<evidence type="ECO:0000313" key="2">
    <source>
        <dbReference type="EMBL" id="GID10446.1"/>
    </source>
</evidence>
<protein>
    <recommendedName>
        <fullName evidence="4">DUF4245 domain-containing protein</fullName>
    </recommendedName>
</protein>
<evidence type="ECO:0008006" key="4">
    <source>
        <dbReference type="Google" id="ProtNLM"/>
    </source>
</evidence>
<evidence type="ECO:0000256" key="1">
    <source>
        <dbReference type="SAM" id="Phobius"/>
    </source>
</evidence>
<sequence length="186" mass="19541">MAAALYTDDGGSAAPKARRRGGTWRDMVISMAVLLVPIIIALAVWRYVSSGNEVNTVDPTSTIQQARQTGHFPVAVPTGLGADWKVTSAANDVSGTTQTLRLGYVTPDGGFAQVVESNQDAAKLLAGSVPEGARPTGAVRIGGHDWSRYTGQKSRAVLALLEPKRTILVVGQTSDAELRTLAGSLR</sequence>
<keyword evidence="1" id="KW-0812">Transmembrane</keyword>
<accession>A0A8J3N8U0</accession>
<name>A0A8J3N8U0_9ACTN</name>
<proteinExistence type="predicted"/>
<dbReference type="Proteomes" id="UP000612808">
    <property type="component" value="Unassembled WGS sequence"/>
</dbReference>
<reference evidence="2" key="1">
    <citation type="submission" date="2021-01" db="EMBL/GenBank/DDBJ databases">
        <title>Whole genome shotgun sequence of Actinocatenispora rupis NBRC 107355.</title>
        <authorList>
            <person name="Komaki H."/>
            <person name="Tamura T."/>
        </authorList>
    </citation>
    <scope>NUCLEOTIDE SEQUENCE</scope>
    <source>
        <strain evidence="2">NBRC 107355</strain>
    </source>
</reference>
<organism evidence="2 3">
    <name type="scientific">Actinocatenispora rupis</name>
    <dbReference type="NCBI Taxonomy" id="519421"/>
    <lineage>
        <taxon>Bacteria</taxon>
        <taxon>Bacillati</taxon>
        <taxon>Actinomycetota</taxon>
        <taxon>Actinomycetes</taxon>
        <taxon>Micromonosporales</taxon>
        <taxon>Micromonosporaceae</taxon>
        <taxon>Actinocatenispora</taxon>
    </lineage>
</organism>
<comment type="caution">
    <text evidence="2">The sequence shown here is derived from an EMBL/GenBank/DDBJ whole genome shotgun (WGS) entry which is preliminary data.</text>
</comment>
<gene>
    <name evidence="2" type="ORF">Aru02nite_13350</name>
</gene>
<dbReference type="EMBL" id="BOMB01000007">
    <property type="protein sequence ID" value="GID10446.1"/>
    <property type="molecule type" value="Genomic_DNA"/>
</dbReference>
<dbReference type="Pfam" id="PF14030">
    <property type="entry name" value="DUF4245"/>
    <property type="match status" value="1"/>
</dbReference>
<evidence type="ECO:0000313" key="3">
    <source>
        <dbReference type="Proteomes" id="UP000612808"/>
    </source>
</evidence>
<feature type="transmembrane region" description="Helical" evidence="1">
    <location>
        <begin position="28"/>
        <end position="48"/>
    </location>
</feature>
<dbReference type="RefSeq" id="WP_203655699.1">
    <property type="nucleotide sequence ID" value="NZ_BAAAZM010000003.1"/>
</dbReference>
<keyword evidence="1" id="KW-1133">Transmembrane helix</keyword>
<keyword evidence="3" id="KW-1185">Reference proteome</keyword>
<keyword evidence="1" id="KW-0472">Membrane</keyword>
<dbReference type="AlphaFoldDB" id="A0A8J3N8U0"/>
<dbReference type="InterPro" id="IPR025339">
    <property type="entry name" value="DUF4245"/>
</dbReference>